<dbReference type="PRINTS" id="PR01270">
    <property type="entry name" value="HDASUPER"/>
</dbReference>
<evidence type="ECO:0000259" key="6">
    <source>
        <dbReference type="Pfam" id="PF00850"/>
    </source>
</evidence>
<dbReference type="RefSeq" id="WP_037259494.1">
    <property type="nucleotide sequence ID" value="NZ_JALZ01000003.1"/>
</dbReference>
<sequence length="339" mass="36392">MRCFYAPETSRHDPKFRLTNGRVQANAERAERAQLLLDGLERVGLSTEEPPRQDRGAYETVHTPRFLDFLASAWDRWQELPDPAGEVIPNTFPRLKTQAYPKSVVGQAGWHAGDVSAPIGPGSWQATQRAADSALAAADSVLAGERSAYALCRPPGHHTSAEVAAGHCLMNVSAIAAARLLKGHDSVAILDIDTHHGNGTQDIFYDRGDVLFVSVHTDTADYYPFFTGTAEETGHGDGAGATLNIPVARTTRDDAWCDAIQQGLDCIVDFAPGALVVSLGLDAHKDDPLKGMSVGDQGFTRAARRIRSAGLPTVLVQEGGYMSPSLTTALVAFMTGWLD</sequence>
<dbReference type="Gene3D" id="3.40.800.20">
    <property type="entry name" value="Histone deacetylase domain"/>
    <property type="match status" value="1"/>
</dbReference>
<dbReference type="eggNOG" id="COG0123">
    <property type="taxonomic scope" value="Bacteria"/>
</dbReference>
<keyword evidence="8" id="KW-1185">Reference proteome</keyword>
<evidence type="ECO:0000256" key="4">
    <source>
        <dbReference type="ARBA" id="ARBA00022801"/>
    </source>
</evidence>
<evidence type="ECO:0000256" key="2">
    <source>
        <dbReference type="ARBA" id="ARBA00005947"/>
    </source>
</evidence>
<keyword evidence="5" id="KW-0862">Zinc</keyword>
<dbReference type="GO" id="GO:0046872">
    <property type="term" value="F:metal ion binding"/>
    <property type="evidence" value="ECO:0007669"/>
    <property type="project" value="UniProtKB-KW"/>
</dbReference>
<dbReference type="PANTHER" id="PTHR10625">
    <property type="entry name" value="HISTONE DEACETYLASE HDAC1-RELATED"/>
    <property type="match status" value="1"/>
</dbReference>
<name>X7ELB9_9RHOB</name>
<dbReference type="InterPro" id="IPR037138">
    <property type="entry name" value="His_deacetylse_dom_sf"/>
</dbReference>
<dbReference type="InterPro" id="IPR000286">
    <property type="entry name" value="HDACs"/>
</dbReference>
<dbReference type="CDD" id="cd10001">
    <property type="entry name" value="HDAC_classII_APAH"/>
    <property type="match status" value="1"/>
</dbReference>
<dbReference type="GO" id="GO:0040029">
    <property type="term" value="P:epigenetic regulation of gene expression"/>
    <property type="evidence" value="ECO:0007669"/>
    <property type="project" value="TreeGrafter"/>
</dbReference>
<dbReference type="PATRIC" id="fig|1449350.3.peg.1050"/>
<dbReference type="Proteomes" id="UP000022447">
    <property type="component" value="Unassembled WGS sequence"/>
</dbReference>
<dbReference type="GO" id="GO:0016787">
    <property type="term" value="F:hydrolase activity"/>
    <property type="evidence" value="ECO:0007669"/>
    <property type="project" value="UniProtKB-KW"/>
</dbReference>
<evidence type="ECO:0000313" key="8">
    <source>
        <dbReference type="Proteomes" id="UP000022447"/>
    </source>
</evidence>
<organism evidence="7 8">
    <name type="scientific">Roseivivax halodurans JCM 10272</name>
    <dbReference type="NCBI Taxonomy" id="1449350"/>
    <lineage>
        <taxon>Bacteria</taxon>
        <taxon>Pseudomonadati</taxon>
        <taxon>Pseudomonadota</taxon>
        <taxon>Alphaproteobacteria</taxon>
        <taxon>Rhodobacterales</taxon>
        <taxon>Roseobacteraceae</taxon>
        <taxon>Roseivivax</taxon>
    </lineage>
</organism>
<dbReference type="SUPFAM" id="SSF52768">
    <property type="entry name" value="Arginase/deacetylase"/>
    <property type="match status" value="1"/>
</dbReference>
<dbReference type="EMBL" id="JALZ01000003">
    <property type="protein sequence ID" value="ETX15923.1"/>
    <property type="molecule type" value="Genomic_DNA"/>
</dbReference>
<comment type="caution">
    <text evidence="7">The sequence shown here is derived from an EMBL/GenBank/DDBJ whole genome shotgun (WGS) entry which is preliminary data.</text>
</comment>
<dbReference type="Pfam" id="PF00850">
    <property type="entry name" value="Hist_deacetyl"/>
    <property type="match status" value="1"/>
</dbReference>
<evidence type="ECO:0000313" key="7">
    <source>
        <dbReference type="EMBL" id="ETX15923.1"/>
    </source>
</evidence>
<dbReference type="InterPro" id="IPR023801">
    <property type="entry name" value="His_deacetylse_dom"/>
</dbReference>
<reference evidence="7 8" key="1">
    <citation type="submission" date="2014-01" db="EMBL/GenBank/DDBJ databases">
        <title>Roseivivax halodurans JCM 10272 Genome Sequencing.</title>
        <authorList>
            <person name="Lai Q."/>
            <person name="Li G."/>
            <person name="Shao Z."/>
        </authorList>
    </citation>
    <scope>NUCLEOTIDE SEQUENCE [LARGE SCALE GENOMIC DNA]</scope>
    <source>
        <strain evidence="7 8">JCM 10272</strain>
    </source>
</reference>
<comment type="cofactor">
    <cofactor evidence="1">
        <name>Zn(2+)</name>
        <dbReference type="ChEBI" id="CHEBI:29105"/>
    </cofactor>
</comment>
<dbReference type="GO" id="GO:0004407">
    <property type="term" value="F:histone deacetylase activity"/>
    <property type="evidence" value="ECO:0007669"/>
    <property type="project" value="TreeGrafter"/>
</dbReference>
<gene>
    <name evidence="7" type="ORF">OCH239_12185</name>
</gene>
<keyword evidence="4 7" id="KW-0378">Hydrolase</keyword>
<dbReference type="AlphaFoldDB" id="X7ELB9"/>
<dbReference type="STRING" id="1449350.OCH239_12185"/>
<protein>
    <submittedName>
        <fullName evidence="7">Acetylpolyamine aminohydrolase</fullName>
    </submittedName>
</protein>
<dbReference type="OrthoDB" id="9808367at2"/>
<evidence type="ECO:0000256" key="5">
    <source>
        <dbReference type="ARBA" id="ARBA00022833"/>
    </source>
</evidence>
<dbReference type="PANTHER" id="PTHR10625:SF17">
    <property type="entry name" value="HISTONE DEACETYLASE 8"/>
    <property type="match status" value="1"/>
</dbReference>
<evidence type="ECO:0000256" key="1">
    <source>
        <dbReference type="ARBA" id="ARBA00001947"/>
    </source>
</evidence>
<feature type="domain" description="Histone deacetylase" evidence="6">
    <location>
        <begin position="28"/>
        <end position="333"/>
    </location>
</feature>
<evidence type="ECO:0000256" key="3">
    <source>
        <dbReference type="ARBA" id="ARBA00022723"/>
    </source>
</evidence>
<comment type="similarity">
    <text evidence="2">Belongs to the histone deacetylase family.</text>
</comment>
<dbReference type="InterPro" id="IPR023696">
    <property type="entry name" value="Ureohydrolase_dom_sf"/>
</dbReference>
<keyword evidence="3" id="KW-0479">Metal-binding</keyword>
<accession>X7ELB9</accession>
<proteinExistence type="inferred from homology"/>